<protein>
    <submittedName>
        <fullName evidence="2">Quinol monooxygenase YgiN</fullName>
    </submittedName>
</protein>
<dbReference type="Pfam" id="PF03992">
    <property type="entry name" value="ABM"/>
    <property type="match status" value="1"/>
</dbReference>
<keyword evidence="2" id="KW-0503">Monooxygenase</keyword>
<dbReference type="SUPFAM" id="SSF54909">
    <property type="entry name" value="Dimeric alpha+beta barrel"/>
    <property type="match status" value="1"/>
</dbReference>
<feature type="domain" description="ABM" evidence="1">
    <location>
        <begin position="3"/>
        <end position="90"/>
    </location>
</feature>
<dbReference type="InterPro" id="IPR007138">
    <property type="entry name" value="ABM_dom"/>
</dbReference>
<evidence type="ECO:0000313" key="3">
    <source>
        <dbReference type="Proteomes" id="UP000183642"/>
    </source>
</evidence>
<evidence type="ECO:0000259" key="1">
    <source>
        <dbReference type="PROSITE" id="PS51725"/>
    </source>
</evidence>
<gene>
    <name evidence="2" type="ORF">SAMN05660359_00720</name>
</gene>
<dbReference type="InterPro" id="IPR050744">
    <property type="entry name" value="AI-2_Isomerase_LsrG"/>
</dbReference>
<name>A0A1I5DEA3_9ACTN</name>
<dbReference type="EMBL" id="FOWE01000002">
    <property type="protein sequence ID" value="SFN97584.1"/>
    <property type="molecule type" value="Genomic_DNA"/>
</dbReference>
<dbReference type="InterPro" id="IPR011008">
    <property type="entry name" value="Dimeric_a/b-barrel"/>
</dbReference>
<dbReference type="Gene3D" id="3.30.70.100">
    <property type="match status" value="1"/>
</dbReference>
<dbReference type="GO" id="GO:0004497">
    <property type="term" value="F:monooxygenase activity"/>
    <property type="evidence" value="ECO:0007669"/>
    <property type="project" value="UniProtKB-KW"/>
</dbReference>
<dbReference type="Proteomes" id="UP000183642">
    <property type="component" value="Unassembled WGS sequence"/>
</dbReference>
<dbReference type="PROSITE" id="PS51725">
    <property type="entry name" value="ABM"/>
    <property type="match status" value="1"/>
</dbReference>
<keyword evidence="2" id="KW-0560">Oxidoreductase</keyword>
<sequence>MSVVVIATITPKPEHAEEVREAVLGTVPAVHGEPGCERYSLHQGRDGALVMVEKWESAEALAAHGKAEALTALSGRLEGKLTGAPAVTVLDALPAGDPDKGAL</sequence>
<dbReference type="RefSeq" id="WP_075012174.1">
    <property type="nucleotide sequence ID" value="NZ_FOWE01000002.1"/>
</dbReference>
<accession>A0A1I5DEA3</accession>
<proteinExistence type="predicted"/>
<dbReference type="PANTHER" id="PTHR33336">
    <property type="entry name" value="QUINOL MONOOXYGENASE YGIN-RELATED"/>
    <property type="match status" value="1"/>
</dbReference>
<evidence type="ECO:0000313" key="2">
    <source>
        <dbReference type="EMBL" id="SFN97584.1"/>
    </source>
</evidence>
<dbReference type="PANTHER" id="PTHR33336:SF15">
    <property type="entry name" value="ABM DOMAIN-CONTAINING PROTEIN"/>
    <property type="match status" value="1"/>
</dbReference>
<dbReference type="AlphaFoldDB" id="A0A1I5DEA3"/>
<keyword evidence="3" id="KW-1185">Reference proteome</keyword>
<reference evidence="3" key="1">
    <citation type="submission" date="2016-10" db="EMBL/GenBank/DDBJ databases">
        <authorList>
            <person name="Varghese N."/>
            <person name="Submissions S."/>
        </authorList>
    </citation>
    <scope>NUCLEOTIDE SEQUENCE [LARGE SCALE GENOMIC DNA]</scope>
    <source>
        <strain evidence="3">DSM 43161</strain>
    </source>
</reference>
<organism evidence="2 3">
    <name type="scientific">Geodermatophilus obscurus</name>
    <dbReference type="NCBI Taxonomy" id="1861"/>
    <lineage>
        <taxon>Bacteria</taxon>
        <taxon>Bacillati</taxon>
        <taxon>Actinomycetota</taxon>
        <taxon>Actinomycetes</taxon>
        <taxon>Geodermatophilales</taxon>
        <taxon>Geodermatophilaceae</taxon>
        <taxon>Geodermatophilus</taxon>
    </lineage>
</organism>
<dbReference type="OrthoDB" id="5241825at2"/>